<dbReference type="AlphaFoldDB" id="A0A6A5G7C0"/>
<evidence type="ECO:0000256" key="1">
    <source>
        <dbReference type="SAM" id="Phobius"/>
    </source>
</evidence>
<dbReference type="CTD" id="9826814"/>
<reference evidence="2 3" key="1">
    <citation type="submission" date="2019-12" db="EMBL/GenBank/DDBJ databases">
        <title>Chromosome-level assembly of the Caenorhabditis remanei genome.</title>
        <authorList>
            <person name="Teterina A.A."/>
            <person name="Willis J.H."/>
            <person name="Phillips P.C."/>
        </authorList>
    </citation>
    <scope>NUCLEOTIDE SEQUENCE [LARGE SCALE GENOMIC DNA]</scope>
    <source>
        <strain evidence="2 3">PX506</strain>
        <tissue evidence="2">Whole organism</tissue>
    </source>
</reference>
<evidence type="ECO:0000313" key="2">
    <source>
        <dbReference type="EMBL" id="KAF1750736.1"/>
    </source>
</evidence>
<dbReference type="RefSeq" id="XP_053580913.1">
    <property type="nucleotide sequence ID" value="XM_053732000.1"/>
</dbReference>
<dbReference type="GeneID" id="9826814"/>
<dbReference type="EMBL" id="WUAV01000005">
    <property type="protein sequence ID" value="KAF1750736.1"/>
    <property type="molecule type" value="Genomic_DNA"/>
</dbReference>
<keyword evidence="1" id="KW-1133">Transmembrane helix</keyword>
<sequence length="298" mass="35495">MNCAIFLYFVVFFLAAFLYFRLDKYDPYKNFYIKFPDQQKCIRDLLFPFTRERNLELFGSLPVYINQCSYNLLRVYFHTIRDGYRSALFLPAEKEIKPEDGLVSHSQFLFAADENCVIVHASQSTLDVRMEMKMKKKWPLCKIVKVNTQATPDENNQIEVVRAKLKMTFDRQSFRRDKSLVDLDTLMRVFLNTRYIEALYLDEFVTVEELFQFSEQKDFAKLFPVCQLTMVVPRPKNKSDETKFWNFILYFVVDSPLVLVSSRFINQDKIDLVFYNPVYESCNFKHFSIPFNKDGVKF</sequence>
<evidence type="ECO:0000313" key="3">
    <source>
        <dbReference type="Proteomes" id="UP000483820"/>
    </source>
</evidence>
<dbReference type="KEGG" id="crq:GCK72_017287"/>
<feature type="transmembrane region" description="Helical" evidence="1">
    <location>
        <begin position="6"/>
        <end position="22"/>
    </location>
</feature>
<gene>
    <name evidence="2" type="ORF">GCK72_017287</name>
</gene>
<proteinExistence type="predicted"/>
<name>A0A6A5G7C0_CAERE</name>
<comment type="caution">
    <text evidence="2">The sequence shown here is derived from an EMBL/GenBank/DDBJ whole genome shotgun (WGS) entry which is preliminary data.</text>
</comment>
<feature type="transmembrane region" description="Helical" evidence="1">
    <location>
        <begin position="244"/>
        <end position="265"/>
    </location>
</feature>
<dbReference type="Proteomes" id="UP000483820">
    <property type="component" value="Chromosome V"/>
</dbReference>
<keyword evidence="1" id="KW-0812">Transmembrane</keyword>
<protein>
    <submittedName>
        <fullName evidence="2">Uncharacterized protein</fullName>
    </submittedName>
</protein>
<accession>A0A6A5G7C0</accession>
<organism evidence="2 3">
    <name type="scientific">Caenorhabditis remanei</name>
    <name type="common">Caenorhabditis vulgaris</name>
    <dbReference type="NCBI Taxonomy" id="31234"/>
    <lineage>
        <taxon>Eukaryota</taxon>
        <taxon>Metazoa</taxon>
        <taxon>Ecdysozoa</taxon>
        <taxon>Nematoda</taxon>
        <taxon>Chromadorea</taxon>
        <taxon>Rhabditida</taxon>
        <taxon>Rhabditina</taxon>
        <taxon>Rhabditomorpha</taxon>
        <taxon>Rhabditoidea</taxon>
        <taxon>Rhabditidae</taxon>
        <taxon>Peloderinae</taxon>
        <taxon>Caenorhabditis</taxon>
    </lineage>
</organism>
<keyword evidence="1" id="KW-0472">Membrane</keyword>